<sequence length="142" mass="15417">MERLLKEGRLEPITGAAAAGDMHLQSARAMLASAEREADHNPEAAYVLAYDAVRKAATGLLAQQALRPRQNGHHVTVEEAVRAQFNGDFHEMAALRRRRGEIEYPIAPGDNVTSEEVADAIQVSARIVAAAGTILPTLSFYR</sequence>
<dbReference type="OrthoDB" id="3728235at2"/>
<gene>
    <name evidence="1" type="ORF">E1262_22390</name>
</gene>
<keyword evidence="2" id="KW-1185">Reference proteome</keyword>
<dbReference type="Gene3D" id="1.20.120.330">
    <property type="entry name" value="Nucleotidyltransferases domain 2"/>
    <property type="match status" value="1"/>
</dbReference>
<proteinExistence type="predicted"/>
<dbReference type="RefSeq" id="WP_132105783.1">
    <property type="nucleotide sequence ID" value="NZ_SMLB01000040.1"/>
</dbReference>
<dbReference type="AlphaFoldDB" id="A0A4R5A4B3"/>
<dbReference type="Proteomes" id="UP000295217">
    <property type="component" value="Unassembled WGS sequence"/>
</dbReference>
<dbReference type="EMBL" id="SMLB01000040">
    <property type="protein sequence ID" value="TDD66355.1"/>
    <property type="molecule type" value="Genomic_DNA"/>
</dbReference>
<protein>
    <recommendedName>
        <fullName evidence="3">HEPN domain-containing protein</fullName>
    </recommendedName>
</protein>
<evidence type="ECO:0000313" key="1">
    <source>
        <dbReference type="EMBL" id="TDD66355.1"/>
    </source>
</evidence>
<evidence type="ECO:0000313" key="2">
    <source>
        <dbReference type="Proteomes" id="UP000295217"/>
    </source>
</evidence>
<accession>A0A4R5A4B3</accession>
<reference evidence="1 2" key="1">
    <citation type="submission" date="2019-02" db="EMBL/GenBank/DDBJ databases">
        <title>Draft genome sequences of novel Actinobacteria.</title>
        <authorList>
            <person name="Sahin N."/>
            <person name="Ay H."/>
            <person name="Saygin H."/>
        </authorList>
    </citation>
    <scope>NUCLEOTIDE SEQUENCE [LARGE SCALE GENOMIC DNA]</scope>
    <source>
        <strain evidence="1 2">8K307</strain>
    </source>
</reference>
<organism evidence="1 2">
    <name type="scientific">Jiangella aurantiaca</name>
    <dbReference type="NCBI Taxonomy" id="2530373"/>
    <lineage>
        <taxon>Bacteria</taxon>
        <taxon>Bacillati</taxon>
        <taxon>Actinomycetota</taxon>
        <taxon>Actinomycetes</taxon>
        <taxon>Jiangellales</taxon>
        <taxon>Jiangellaceae</taxon>
        <taxon>Jiangella</taxon>
    </lineage>
</organism>
<name>A0A4R5A4B3_9ACTN</name>
<comment type="caution">
    <text evidence="1">The sequence shown here is derived from an EMBL/GenBank/DDBJ whole genome shotgun (WGS) entry which is preliminary data.</text>
</comment>
<evidence type="ECO:0008006" key="3">
    <source>
        <dbReference type="Google" id="ProtNLM"/>
    </source>
</evidence>